<dbReference type="EMBL" id="JACHHG010000009">
    <property type="protein sequence ID" value="MBB6099109.1"/>
    <property type="molecule type" value="Genomic_DNA"/>
</dbReference>
<feature type="domain" description="Xylose isomerase-like TIM barrel" evidence="1">
    <location>
        <begin position="20"/>
        <end position="252"/>
    </location>
</feature>
<evidence type="ECO:0000313" key="2">
    <source>
        <dbReference type="EMBL" id="MBB6099109.1"/>
    </source>
</evidence>
<dbReference type="InterPro" id="IPR013022">
    <property type="entry name" value="Xyl_isomerase-like_TIM-brl"/>
</dbReference>
<dbReference type="PANTHER" id="PTHR12110">
    <property type="entry name" value="HYDROXYPYRUVATE ISOMERASE"/>
    <property type="match status" value="1"/>
</dbReference>
<accession>A0A841I480</accession>
<dbReference type="Pfam" id="PF01261">
    <property type="entry name" value="AP_endonuc_2"/>
    <property type="match status" value="1"/>
</dbReference>
<name>A0A841I480_9DEIO</name>
<evidence type="ECO:0000313" key="3">
    <source>
        <dbReference type="Proteomes" id="UP000569951"/>
    </source>
</evidence>
<comment type="caution">
    <text evidence="2">The sequence shown here is derived from an EMBL/GenBank/DDBJ whole genome shotgun (WGS) entry which is preliminary data.</text>
</comment>
<gene>
    <name evidence="2" type="ORF">HNR42_002545</name>
</gene>
<dbReference type="SUPFAM" id="SSF51658">
    <property type="entry name" value="Xylose isomerase-like"/>
    <property type="match status" value="1"/>
</dbReference>
<sequence>MRLGFSPSTARILDLEAAYRLAVELDLEFLELAWELQEIDPRLQHPERVRELSRATGVGVTLHLPFMELNLASVFPGVAQNSLERVRRALEYGARVDASVGVLHTGRVPEHHPQVLEAAWHTLHASLEALRDPPFPIALENTALEPRDLLRGPAELEALCARFGMGATLDFGHAFVEGGAELLARYQQELTQVLHLHLHDNSGQGDEHLPVGRGAIPWEAQAAYLRTFSGTADLEIAGSEAEVRAAVAHLRAVLAG</sequence>
<dbReference type="Proteomes" id="UP000569951">
    <property type="component" value="Unassembled WGS sequence"/>
</dbReference>
<dbReference type="RefSeq" id="WP_183987861.1">
    <property type="nucleotide sequence ID" value="NZ_JACHHG010000009.1"/>
</dbReference>
<dbReference type="GO" id="GO:0016853">
    <property type="term" value="F:isomerase activity"/>
    <property type="evidence" value="ECO:0007669"/>
    <property type="project" value="UniProtKB-KW"/>
</dbReference>
<keyword evidence="2" id="KW-0413">Isomerase</keyword>
<dbReference type="InterPro" id="IPR036237">
    <property type="entry name" value="Xyl_isomerase-like_sf"/>
</dbReference>
<dbReference type="Gene3D" id="3.20.20.150">
    <property type="entry name" value="Divalent-metal-dependent TIM barrel enzymes"/>
    <property type="match status" value="1"/>
</dbReference>
<dbReference type="PANTHER" id="PTHR12110:SF21">
    <property type="entry name" value="XYLOSE ISOMERASE-LIKE TIM BARREL DOMAIN-CONTAINING PROTEIN"/>
    <property type="match status" value="1"/>
</dbReference>
<organism evidence="2 3">
    <name type="scientific">Deinobacterium chartae</name>
    <dbReference type="NCBI Taxonomy" id="521158"/>
    <lineage>
        <taxon>Bacteria</taxon>
        <taxon>Thermotogati</taxon>
        <taxon>Deinococcota</taxon>
        <taxon>Deinococci</taxon>
        <taxon>Deinococcales</taxon>
        <taxon>Deinococcaceae</taxon>
        <taxon>Deinobacterium</taxon>
    </lineage>
</organism>
<dbReference type="InterPro" id="IPR050312">
    <property type="entry name" value="IolE/XylAMocC-like"/>
</dbReference>
<evidence type="ECO:0000259" key="1">
    <source>
        <dbReference type="Pfam" id="PF01261"/>
    </source>
</evidence>
<proteinExistence type="predicted"/>
<keyword evidence="3" id="KW-1185">Reference proteome</keyword>
<protein>
    <submittedName>
        <fullName evidence="2">Sugar phosphate isomerase/epimerase</fullName>
    </submittedName>
</protein>
<reference evidence="2 3" key="1">
    <citation type="submission" date="2020-08" db="EMBL/GenBank/DDBJ databases">
        <title>Genomic Encyclopedia of Type Strains, Phase IV (KMG-IV): sequencing the most valuable type-strain genomes for metagenomic binning, comparative biology and taxonomic classification.</title>
        <authorList>
            <person name="Goeker M."/>
        </authorList>
    </citation>
    <scope>NUCLEOTIDE SEQUENCE [LARGE SCALE GENOMIC DNA]</scope>
    <source>
        <strain evidence="2 3">DSM 21458</strain>
    </source>
</reference>
<dbReference type="AlphaFoldDB" id="A0A841I480"/>